<gene>
    <name evidence="2" type="ORF">AVEN_52013_1</name>
</gene>
<proteinExistence type="predicted"/>
<evidence type="ECO:0000256" key="1">
    <source>
        <dbReference type="SAM" id="MobiDB-lite"/>
    </source>
</evidence>
<keyword evidence="3" id="KW-1185">Reference proteome</keyword>
<dbReference type="AlphaFoldDB" id="A0A4Y2CEH3"/>
<dbReference type="Proteomes" id="UP000499080">
    <property type="component" value="Unassembled WGS sequence"/>
</dbReference>
<protein>
    <submittedName>
        <fullName evidence="2">Uncharacterized protein</fullName>
    </submittedName>
</protein>
<reference evidence="2 3" key="1">
    <citation type="journal article" date="2019" name="Sci. Rep.">
        <title>Orb-weaving spider Araneus ventricosus genome elucidates the spidroin gene catalogue.</title>
        <authorList>
            <person name="Kono N."/>
            <person name="Nakamura H."/>
            <person name="Ohtoshi R."/>
            <person name="Moran D.A.P."/>
            <person name="Shinohara A."/>
            <person name="Yoshida Y."/>
            <person name="Fujiwara M."/>
            <person name="Mori M."/>
            <person name="Tomita M."/>
            <person name="Arakawa K."/>
        </authorList>
    </citation>
    <scope>NUCLEOTIDE SEQUENCE [LARGE SCALE GENOMIC DNA]</scope>
</reference>
<feature type="region of interest" description="Disordered" evidence="1">
    <location>
        <begin position="1"/>
        <end position="23"/>
    </location>
</feature>
<comment type="caution">
    <text evidence="2">The sequence shown here is derived from an EMBL/GenBank/DDBJ whole genome shotgun (WGS) entry which is preliminary data.</text>
</comment>
<dbReference type="EMBL" id="BGPR01000184">
    <property type="protein sequence ID" value="GBM02832.1"/>
    <property type="molecule type" value="Genomic_DNA"/>
</dbReference>
<evidence type="ECO:0000313" key="2">
    <source>
        <dbReference type="EMBL" id="GBM02832.1"/>
    </source>
</evidence>
<feature type="non-terminal residue" evidence="2">
    <location>
        <position position="76"/>
    </location>
</feature>
<sequence>MHAQDEMDIQALKAGSDTGKPKNIKIKHFQPTGGNQKEIIARSASSLILDYLEKVKLGILDPKKLGILDPKKLGIL</sequence>
<evidence type="ECO:0000313" key="3">
    <source>
        <dbReference type="Proteomes" id="UP000499080"/>
    </source>
</evidence>
<organism evidence="2 3">
    <name type="scientific">Araneus ventricosus</name>
    <name type="common">Orbweaver spider</name>
    <name type="synonym">Epeira ventricosa</name>
    <dbReference type="NCBI Taxonomy" id="182803"/>
    <lineage>
        <taxon>Eukaryota</taxon>
        <taxon>Metazoa</taxon>
        <taxon>Ecdysozoa</taxon>
        <taxon>Arthropoda</taxon>
        <taxon>Chelicerata</taxon>
        <taxon>Arachnida</taxon>
        <taxon>Araneae</taxon>
        <taxon>Araneomorphae</taxon>
        <taxon>Entelegynae</taxon>
        <taxon>Araneoidea</taxon>
        <taxon>Araneidae</taxon>
        <taxon>Araneus</taxon>
    </lineage>
</organism>
<name>A0A4Y2CEH3_ARAVE</name>
<accession>A0A4Y2CEH3</accession>